<dbReference type="RefSeq" id="WP_219434367.1">
    <property type="nucleotide sequence ID" value="NZ_JAHXCP010000062.1"/>
</dbReference>
<dbReference type="Proteomes" id="UP000812077">
    <property type="component" value="Unassembled WGS sequence"/>
</dbReference>
<organism evidence="1 2">
    <name type="scientific">Prevotella melaninogenica</name>
    <dbReference type="NCBI Taxonomy" id="28132"/>
    <lineage>
        <taxon>Bacteria</taxon>
        <taxon>Pseudomonadati</taxon>
        <taxon>Bacteroidota</taxon>
        <taxon>Bacteroidia</taxon>
        <taxon>Bacteroidales</taxon>
        <taxon>Prevotellaceae</taxon>
        <taxon>Prevotella</taxon>
    </lineage>
</organism>
<evidence type="ECO:0008006" key="3">
    <source>
        <dbReference type="Google" id="ProtNLM"/>
    </source>
</evidence>
<keyword evidence="2" id="KW-1185">Reference proteome</keyword>
<comment type="caution">
    <text evidence="1">The sequence shown here is derived from an EMBL/GenBank/DDBJ whole genome shotgun (WGS) entry which is preliminary data.</text>
</comment>
<evidence type="ECO:0000313" key="2">
    <source>
        <dbReference type="Proteomes" id="UP000812077"/>
    </source>
</evidence>
<sequence length="192" mass="22946">MTNWASTSYCIEGSKENLKKIFKAIDGFMTEKRKPKDEKENKNWEGNVLEELGASEEQMKTYYLRGFIQTYELDNNVLRISAEEAWGITDFRKVLEILMPELIIYYCVEETGCEIYQTNDMNGKHFKYNFLVDCCVKGEYQYEEFETKEQTMKFVANLLEKEEVTEKEVEDWNDEHQNDDDYINIHEFEYAE</sequence>
<evidence type="ECO:0000313" key="1">
    <source>
        <dbReference type="EMBL" id="MBW4756080.1"/>
    </source>
</evidence>
<gene>
    <name evidence="1" type="ORF">KZO77_13905</name>
</gene>
<dbReference type="EMBL" id="JAHXCP010000062">
    <property type="protein sequence ID" value="MBW4756080.1"/>
    <property type="molecule type" value="Genomic_DNA"/>
</dbReference>
<reference evidence="1 2" key="1">
    <citation type="submission" date="2021-07" db="EMBL/GenBank/DDBJ databases">
        <title>Genomic diversity and antimicrobial resistance of Prevotella spp. isolated from chronic lung disease airways.</title>
        <authorList>
            <person name="Webb K.A."/>
            <person name="Olagoke O.S."/>
            <person name="Baird T."/>
            <person name="Neill J."/>
            <person name="Pham A."/>
            <person name="Wells T.J."/>
            <person name="Ramsay K.A."/>
            <person name="Bell S.C."/>
            <person name="Sarovich D.S."/>
            <person name="Price E.P."/>
        </authorList>
    </citation>
    <scope>NUCLEOTIDE SEQUENCE [LARGE SCALE GENOMIC DNA]</scope>
    <source>
        <strain evidence="1 2">SCHI0027.S.6</strain>
    </source>
</reference>
<accession>A0ABS6YBR9</accession>
<name>A0ABS6YBR9_9BACT</name>
<protein>
    <recommendedName>
        <fullName evidence="3">YubB ferredoxin-like domain-containing protein</fullName>
    </recommendedName>
</protein>
<proteinExistence type="predicted"/>